<accession>A0A5B7DYJ8</accession>
<keyword evidence="3" id="KW-1185">Reference proteome</keyword>
<sequence length="102" mass="10985">MGSRNENRGTASLAPARPPLPAVTTLLSDQPILHHGILTSSDIANFRFLDPWYNGTMRALGSEGSPSARVRICPRSKCRLGFLTQGNGFETEGTSKSIPFSP</sequence>
<evidence type="ECO:0000313" key="3">
    <source>
        <dbReference type="Proteomes" id="UP000324222"/>
    </source>
</evidence>
<gene>
    <name evidence="2" type="ORF">E2C01_019259</name>
</gene>
<dbReference type="Proteomes" id="UP000324222">
    <property type="component" value="Unassembled WGS sequence"/>
</dbReference>
<dbReference type="AlphaFoldDB" id="A0A5B7DYJ8"/>
<feature type="region of interest" description="Disordered" evidence="1">
    <location>
        <begin position="1"/>
        <end position="20"/>
    </location>
</feature>
<evidence type="ECO:0000313" key="2">
    <source>
        <dbReference type="EMBL" id="MPC26127.1"/>
    </source>
</evidence>
<evidence type="ECO:0000256" key="1">
    <source>
        <dbReference type="SAM" id="MobiDB-lite"/>
    </source>
</evidence>
<reference evidence="2 3" key="1">
    <citation type="submission" date="2019-05" db="EMBL/GenBank/DDBJ databases">
        <title>Another draft genome of Portunus trituberculatus and its Hox gene families provides insights of decapod evolution.</title>
        <authorList>
            <person name="Jeong J.-H."/>
            <person name="Song I."/>
            <person name="Kim S."/>
            <person name="Choi T."/>
            <person name="Kim D."/>
            <person name="Ryu S."/>
            <person name="Kim W."/>
        </authorList>
    </citation>
    <scope>NUCLEOTIDE SEQUENCE [LARGE SCALE GENOMIC DNA]</scope>
    <source>
        <tissue evidence="2">Muscle</tissue>
    </source>
</reference>
<dbReference type="EMBL" id="VSRR010001558">
    <property type="protein sequence ID" value="MPC26127.1"/>
    <property type="molecule type" value="Genomic_DNA"/>
</dbReference>
<organism evidence="2 3">
    <name type="scientific">Portunus trituberculatus</name>
    <name type="common">Swimming crab</name>
    <name type="synonym">Neptunus trituberculatus</name>
    <dbReference type="NCBI Taxonomy" id="210409"/>
    <lineage>
        <taxon>Eukaryota</taxon>
        <taxon>Metazoa</taxon>
        <taxon>Ecdysozoa</taxon>
        <taxon>Arthropoda</taxon>
        <taxon>Crustacea</taxon>
        <taxon>Multicrustacea</taxon>
        <taxon>Malacostraca</taxon>
        <taxon>Eumalacostraca</taxon>
        <taxon>Eucarida</taxon>
        <taxon>Decapoda</taxon>
        <taxon>Pleocyemata</taxon>
        <taxon>Brachyura</taxon>
        <taxon>Eubrachyura</taxon>
        <taxon>Portunoidea</taxon>
        <taxon>Portunidae</taxon>
        <taxon>Portuninae</taxon>
        <taxon>Portunus</taxon>
    </lineage>
</organism>
<proteinExistence type="predicted"/>
<name>A0A5B7DYJ8_PORTR</name>
<protein>
    <submittedName>
        <fullName evidence="2">Uncharacterized protein</fullName>
    </submittedName>
</protein>
<comment type="caution">
    <text evidence="2">The sequence shown here is derived from an EMBL/GenBank/DDBJ whole genome shotgun (WGS) entry which is preliminary data.</text>
</comment>